<dbReference type="Gene3D" id="3.40.190.10">
    <property type="entry name" value="Periplasmic binding protein-like II"/>
    <property type="match status" value="2"/>
</dbReference>
<dbReference type="InterPro" id="IPR027939">
    <property type="entry name" value="NMT1/THI5"/>
</dbReference>
<reference evidence="3 4" key="1">
    <citation type="submission" date="2019-06" db="EMBL/GenBank/DDBJ databases">
        <authorList>
            <person name="Jiang L."/>
        </authorList>
    </citation>
    <scope>NUCLEOTIDE SEQUENCE [LARGE SCALE GENOMIC DNA]</scope>
    <source>
        <strain evidence="3 4">YIM 48858</strain>
    </source>
</reference>
<sequence length="334" mass="35082">MFHNFIAAVAGSIMLGGAAAAQTAVPFALDWKFEGPAAPYFLSIDNGHFTGAGLEVEISEGNGSLDAIPKVATGAFPVGFADINSLMRFLDQNPGAPVTAVMMIYDKPPFAVVGRKSLGVNEPADLTGKTLGAPPPDGAWSQFPIFAAENGLDMAQITVNPVGFPVREPMLADGQVQAITGFSFTSSLNAERLGVPADDLTVLLMADHGVALYGNAIIANTDWAEANPELLTAFLGAVADGWKDAIANPEAAVQALVARNPAADPALEQRRLQLAIDANVLTPWVQENGLGGIDPARMAEAIEQTKSVYEFANEPDASLYFDPQYLPADGLMLQ</sequence>
<dbReference type="RefSeq" id="WP_139083001.1">
    <property type="nucleotide sequence ID" value="NZ_VDFV01000038.1"/>
</dbReference>
<evidence type="ECO:0000256" key="1">
    <source>
        <dbReference type="SAM" id="SignalP"/>
    </source>
</evidence>
<dbReference type="SUPFAM" id="SSF53850">
    <property type="entry name" value="Periplasmic binding protein-like II"/>
    <property type="match status" value="1"/>
</dbReference>
<gene>
    <name evidence="3" type="ORF">FHG71_17545</name>
</gene>
<name>A0A5C4N8G5_9RHOB</name>
<comment type="caution">
    <text evidence="3">The sequence shown here is derived from an EMBL/GenBank/DDBJ whole genome shotgun (WGS) entry which is preliminary data.</text>
</comment>
<organism evidence="3 4">
    <name type="scientific">Rubellimicrobium roseum</name>
    <dbReference type="NCBI Taxonomy" id="687525"/>
    <lineage>
        <taxon>Bacteria</taxon>
        <taxon>Pseudomonadati</taxon>
        <taxon>Pseudomonadota</taxon>
        <taxon>Alphaproteobacteria</taxon>
        <taxon>Rhodobacterales</taxon>
        <taxon>Roseobacteraceae</taxon>
        <taxon>Rubellimicrobium</taxon>
    </lineage>
</organism>
<feature type="chain" id="PRO_5023135479" evidence="1">
    <location>
        <begin position="22"/>
        <end position="334"/>
    </location>
</feature>
<protein>
    <submittedName>
        <fullName evidence="3">ABC transporter substrate-binding protein</fullName>
    </submittedName>
</protein>
<dbReference type="EMBL" id="VDFV01000038">
    <property type="protein sequence ID" value="TNC65360.1"/>
    <property type="molecule type" value="Genomic_DNA"/>
</dbReference>
<feature type="signal peptide" evidence="1">
    <location>
        <begin position="1"/>
        <end position="21"/>
    </location>
</feature>
<evidence type="ECO:0000313" key="3">
    <source>
        <dbReference type="EMBL" id="TNC65360.1"/>
    </source>
</evidence>
<keyword evidence="4" id="KW-1185">Reference proteome</keyword>
<evidence type="ECO:0000259" key="2">
    <source>
        <dbReference type="Pfam" id="PF09084"/>
    </source>
</evidence>
<evidence type="ECO:0000313" key="4">
    <source>
        <dbReference type="Proteomes" id="UP000305709"/>
    </source>
</evidence>
<dbReference type="PANTHER" id="PTHR31528">
    <property type="entry name" value="4-AMINO-5-HYDROXYMETHYL-2-METHYLPYRIMIDINE PHOSPHATE SYNTHASE THI11-RELATED"/>
    <property type="match status" value="1"/>
</dbReference>
<proteinExistence type="predicted"/>
<dbReference type="AlphaFoldDB" id="A0A5C4N8G5"/>
<dbReference type="InterPro" id="IPR015168">
    <property type="entry name" value="SsuA/THI5"/>
</dbReference>
<dbReference type="Proteomes" id="UP000305709">
    <property type="component" value="Unassembled WGS sequence"/>
</dbReference>
<dbReference type="GO" id="GO:0009228">
    <property type="term" value="P:thiamine biosynthetic process"/>
    <property type="evidence" value="ECO:0007669"/>
    <property type="project" value="InterPro"/>
</dbReference>
<dbReference type="Pfam" id="PF09084">
    <property type="entry name" value="NMT1"/>
    <property type="match status" value="1"/>
</dbReference>
<dbReference type="PANTHER" id="PTHR31528:SF15">
    <property type="entry name" value="RIBOFLAVIN-BINDING PROTEIN RIBY"/>
    <property type="match status" value="1"/>
</dbReference>
<dbReference type="OrthoDB" id="9815602at2"/>
<feature type="domain" description="SsuA/THI5-like" evidence="2">
    <location>
        <begin position="38"/>
        <end position="252"/>
    </location>
</feature>
<accession>A0A5C4N8G5</accession>
<keyword evidence="1" id="KW-0732">Signal</keyword>